<name>A0A926NS98_9SPHI</name>
<sequence length="131" mass="15215">MKPEKNLGIWMDHQSAHIMEFTTDPIGTQTVANKFTHEVKEDALDKGEGLMHHKEQQETGAYYKELGEVIRAYDQVILFGPTEAKVELYNRLKRDHHFDQINIKIEPADKMSTNQQHAFVKAYFSNRLSLI</sequence>
<accession>A0A926NS98</accession>
<dbReference type="Proteomes" id="UP000619078">
    <property type="component" value="Unassembled WGS sequence"/>
</dbReference>
<organism evidence="1 2">
    <name type="scientific">Mucilaginibacter glaciei</name>
    <dbReference type="NCBI Taxonomy" id="2772109"/>
    <lineage>
        <taxon>Bacteria</taxon>
        <taxon>Pseudomonadati</taxon>
        <taxon>Bacteroidota</taxon>
        <taxon>Sphingobacteriia</taxon>
        <taxon>Sphingobacteriales</taxon>
        <taxon>Sphingobacteriaceae</taxon>
        <taxon>Mucilaginibacter</taxon>
    </lineage>
</organism>
<proteinExistence type="predicted"/>
<dbReference type="SUPFAM" id="SSF53137">
    <property type="entry name" value="Translational machinery components"/>
    <property type="match status" value="1"/>
</dbReference>
<protein>
    <submittedName>
        <fullName evidence="1">Uncharacterized protein</fullName>
    </submittedName>
</protein>
<reference evidence="1" key="1">
    <citation type="submission" date="2020-09" db="EMBL/GenBank/DDBJ databases">
        <title>Novel species of Mucilaginibacter isolated from a glacier on the Tibetan Plateau.</title>
        <authorList>
            <person name="Liu Q."/>
            <person name="Xin Y.-H."/>
        </authorList>
    </citation>
    <scope>NUCLEOTIDE SEQUENCE</scope>
    <source>
        <strain evidence="1">ZB1P21</strain>
    </source>
</reference>
<dbReference type="EMBL" id="JACWMX010000003">
    <property type="protein sequence ID" value="MBD1393015.1"/>
    <property type="molecule type" value="Genomic_DNA"/>
</dbReference>
<dbReference type="RefSeq" id="WP_191162514.1">
    <property type="nucleotide sequence ID" value="NZ_JACWMX010000003.1"/>
</dbReference>
<evidence type="ECO:0000313" key="1">
    <source>
        <dbReference type="EMBL" id="MBD1393015.1"/>
    </source>
</evidence>
<comment type="caution">
    <text evidence="1">The sequence shown here is derived from an EMBL/GenBank/DDBJ whole genome shotgun (WGS) entry which is preliminary data.</text>
</comment>
<dbReference type="AlphaFoldDB" id="A0A926NS98"/>
<dbReference type="InterPro" id="IPR042226">
    <property type="entry name" value="eFR1_2_sf"/>
</dbReference>
<gene>
    <name evidence="1" type="ORF">IDJ76_07895</name>
</gene>
<dbReference type="Gene3D" id="3.30.420.60">
    <property type="entry name" value="eRF1 domain 2"/>
    <property type="match status" value="1"/>
</dbReference>
<keyword evidence="2" id="KW-1185">Reference proteome</keyword>
<evidence type="ECO:0000313" key="2">
    <source>
        <dbReference type="Proteomes" id="UP000619078"/>
    </source>
</evidence>